<dbReference type="InterPro" id="IPR011055">
    <property type="entry name" value="Dup_hybrid_motif"/>
</dbReference>
<dbReference type="Proteomes" id="UP000634139">
    <property type="component" value="Unassembled WGS sequence"/>
</dbReference>
<evidence type="ECO:0000313" key="5">
    <source>
        <dbReference type="Proteomes" id="UP000634139"/>
    </source>
</evidence>
<evidence type="ECO:0000313" key="4">
    <source>
        <dbReference type="EMBL" id="GHA02634.1"/>
    </source>
</evidence>
<dbReference type="SUPFAM" id="SSF51261">
    <property type="entry name" value="Duplicated hybrid motif"/>
    <property type="match status" value="1"/>
</dbReference>
<name>A0A918RLC7_9SPHN</name>
<dbReference type="EMBL" id="BMZD01000006">
    <property type="protein sequence ID" value="GHA02634.1"/>
    <property type="molecule type" value="Genomic_DNA"/>
</dbReference>
<keyword evidence="5" id="KW-1185">Reference proteome</keyword>
<proteinExistence type="predicted"/>
<dbReference type="GO" id="GO:0004222">
    <property type="term" value="F:metalloendopeptidase activity"/>
    <property type="evidence" value="ECO:0007669"/>
    <property type="project" value="TreeGrafter"/>
</dbReference>
<evidence type="ECO:0000256" key="1">
    <source>
        <dbReference type="ARBA" id="ARBA00022729"/>
    </source>
</evidence>
<reference evidence="4" key="2">
    <citation type="submission" date="2020-09" db="EMBL/GenBank/DDBJ databases">
        <authorList>
            <person name="Sun Q."/>
            <person name="Kim S."/>
        </authorList>
    </citation>
    <scope>NUCLEOTIDE SEQUENCE</scope>
    <source>
        <strain evidence="4">KCTC 32422</strain>
    </source>
</reference>
<dbReference type="FunFam" id="2.70.70.10:FF:000006">
    <property type="entry name" value="M23 family peptidase"/>
    <property type="match status" value="1"/>
</dbReference>
<dbReference type="InterPro" id="IPR016047">
    <property type="entry name" value="M23ase_b-sheet_dom"/>
</dbReference>
<dbReference type="PANTHER" id="PTHR21666:SF289">
    <property type="entry name" value="L-ALA--D-GLU ENDOPEPTIDASE"/>
    <property type="match status" value="1"/>
</dbReference>
<dbReference type="PANTHER" id="PTHR21666">
    <property type="entry name" value="PEPTIDASE-RELATED"/>
    <property type="match status" value="1"/>
</dbReference>
<feature type="signal peptide" evidence="2">
    <location>
        <begin position="1"/>
        <end position="31"/>
    </location>
</feature>
<gene>
    <name evidence="4" type="ORF">GCM10011617_24220</name>
</gene>
<evidence type="ECO:0000259" key="3">
    <source>
        <dbReference type="Pfam" id="PF01551"/>
    </source>
</evidence>
<dbReference type="Gene3D" id="2.70.70.10">
    <property type="entry name" value="Glucose Permease (Domain IIA)"/>
    <property type="match status" value="1"/>
</dbReference>
<organism evidence="4 5">
    <name type="scientific">Novosphingobium arvoryzae</name>
    <dbReference type="NCBI Taxonomy" id="1256514"/>
    <lineage>
        <taxon>Bacteria</taxon>
        <taxon>Pseudomonadati</taxon>
        <taxon>Pseudomonadota</taxon>
        <taxon>Alphaproteobacteria</taxon>
        <taxon>Sphingomonadales</taxon>
        <taxon>Sphingomonadaceae</taxon>
        <taxon>Novosphingobium</taxon>
    </lineage>
</organism>
<dbReference type="Pfam" id="PF01551">
    <property type="entry name" value="Peptidase_M23"/>
    <property type="match status" value="1"/>
</dbReference>
<sequence>MVAITLFAKVKTVLGAAAALASLTFANPVLANSSAAVADVAAPLRAAQAAKPAPAGDEEFRRLFSSWKSIEGGNAALAINTAAPVATSDVPAASLSAILRPNTVSIPSLMPVAGAKLSSGFGMRNHPVLGGRRQHQGIDLAQPTGTPIRATADGVVGRADWFSSYGLFVSLEHGGSIETRYGHMSRLNVAAGQFVKKGDIIGYVGSTGRSTGPHLHYEVRIAGVAVNPIPYMQGDSVDSESEVALGGSK</sequence>
<feature type="chain" id="PRO_5037732419" description="M23ase beta-sheet core domain-containing protein" evidence="2">
    <location>
        <begin position="32"/>
        <end position="249"/>
    </location>
</feature>
<dbReference type="CDD" id="cd12797">
    <property type="entry name" value="M23_peptidase"/>
    <property type="match status" value="1"/>
</dbReference>
<dbReference type="InterPro" id="IPR050570">
    <property type="entry name" value="Cell_wall_metabolism_enzyme"/>
</dbReference>
<feature type="domain" description="M23ase beta-sheet core" evidence="3">
    <location>
        <begin position="134"/>
        <end position="228"/>
    </location>
</feature>
<reference evidence="4" key="1">
    <citation type="journal article" date="2014" name="Int. J. Syst. Evol. Microbiol.">
        <title>Complete genome sequence of Corynebacterium casei LMG S-19264T (=DSM 44701T), isolated from a smear-ripened cheese.</title>
        <authorList>
            <consortium name="US DOE Joint Genome Institute (JGI-PGF)"/>
            <person name="Walter F."/>
            <person name="Albersmeier A."/>
            <person name="Kalinowski J."/>
            <person name="Ruckert C."/>
        </authorList>
    </citation>
    <scope>NUCLEOTIDE SEQUENCE</scope>
    <source>
        <strain evidence="4">KCTC 32422</strain>
    </source>
</reference>
<keyword evidence="1 2" id="KW-0732">Signal</keyword>
<accession>A0A918RLC7</accession>
<protein>
    <recommendedName>
        <fullName evidence="3">M23ase beta-sheet core domain-containing protein</fullName>
    </recommendedName>
</protein>
<dbReference type="RefSeq" id="WP_373297868.1">
    <property type="nucleotide sequence ID" value="NZ_BMZD01000006.1"/>
</dbReference>
<dbReference type="AlphaFoldDB" id="A0A918RLC7"/>
<evidence type="ECO:0000256" key="2">
    <source>
        <dbReference type="SAM" id="SignalP"/>
    </source>
</evidence>
<comment type="caution">
    <text evidence="4">The sequence shown here is derived from an EMBL/GenBank/DDBJ whole genome shotgun (WGS) entry which is preliminary data.</text>
</comment>